<dbReference type="GO" id="GO:0005654">
    <property type="term" value="C:nucleoplasm"/>
    <property type="evidence" value="ECO:0007669"/>
    <property type="project" value="TreeGrafter"/>
</dbReference>
<dbReference type="GO" id="GO:0005829">
    <property type="term" value="C:cytosol"/>
    <property type="evidence" value="ECO:0007669"/>
    <property type="project" value="TreeGrafter"/>
</dbReference>
<dbReference type="OrthoDB" id="419317at2759"/>
<dbReference type="GO" id="GO:0043161">
    <property type="term" value="P:proteasome-mediated ubiquitin-dependent protein catabolic process"/>
    <property type="evidence" value="ECO:0007669"/>
    <property type="project" value="TreeGrafter"/>
</dbReference>
<dbReference type="PANTHER" id="PTHR10621">
    <property type="entry name" value="UV EXCISION REPAIR PROTEIN RAD23"/>
    <property type="match status" value="1"/>
</dbReference>
<reference evidence="3" key="1">
    <citation type="submission" date="2025-08" db="UniProtKB">
        <authorList>
            <consortium name="RefSeq"/>
        </authorList>
    </citation>
    <scope>IDENTIFICATION</scope>
</reference>
<dbReference type="SUPFAM" id="SSF54236">
    <property type="entry name" value="Ubiquitin-like"/>
    <property type="match status" value="3"/>
</dbReference>
<dbReference type="CDD" id="cd17039">
    <property type="entry name" value="Ubl_ubiquitin_like"/>
    <property type="match status" value="2"/>
</dbReference>
<dbReference type="Gene3D" id="3.10.20.90">
    <property type="entry name" value="Phosphatidylinositol 3-kinase Catalytic Subunit, Chain A, domain 1"/>
    <property type="match status" value="3"/>
</dbReference>
<feature type="domain" description="Ubiquitin-like" evidence="1">
    <location>
        <begin position="1"/>
        <end position="76"/>
    </location>
</feature>
<dbReference type="PRINTS" id="PR00348">
    <property type="entry name" value="UBIQUITIN"/>
</dbReference>
<dbReference type="GO" id="GO:0070628">
    <property type="term" value="F:proteasome binding"/>
    <property type="evidence" value="ECO:0007669"/>
    <property type="project" value="TreeGrafter"/>
</dbReference>
<evidence type="ECO:0000259" key="1">
    <source>
        <dbReference type="PROSITE" id="PS50053"/>
    </source>
</evidence>
<dbReference type="Pfam" id="PF00240">
    <property type="entry name" value="ubiquitin"/>
    <property type="match status" value="3"/>
</dbReference>
<feature type="domain" description="Ubiquitin-like" evidence="1">
    <location>
        <begin position="88"/>
        <end position="160"/>
    </location>
</feature>
<protein>
    <submittedName>
        <fullName evidence="3">Polyubiquitin-like</fullName>
    </submittedName>
</protein>
<gene>
    <name evidence="3" type="primary">LOC105036521</name>
</gene>
<keyword evidence="2" id="KW-1185">Reference proteome</keyword>
<dbReference type="InterPro" id="IPR029071">
    <property type="entry name" value="Ubiquitin-like_domsf"/>
</dbReference>
<dbReference type="AlphaFoldDB" id="A0A6I9QLM4"/>
<feature type="domain" description="Ubiquitin-like" evidence="1">
    <location>
        <begin position="174"/>
        <end position="255"/>
    </location>
</feature>
<organism evidence="2 3">
    <name type="scientific">Elaeis guineensis var. tenera</name>
    <name type="common">Oil palm</name>
    <dbReference type="NCBI Taxonomy" id="51953"/>
    <lineage>
        <taxon>Eukaryota</taxon>
        <taxon>Viridiplantae</taxon>
        <taxon>Streptophyta</taxon>
        <taxon>Embryophyta</taxon>
        <taxon>Tracheophyta</taxon>
        <taxon>Spermatophyta</taxon>
        <taxon>Magnoliopsida</taxon>
        <taxon>Liliopsida</taxon>
        <taxon>Arecaceae</taxon>
        <taxon>Arecoideae</taxon>
        <taxon>Cocoseae</taxon>
        <taxon>Elaeidinae</taxon>
        <taxon>Elaeis</taxon>
    </lineage>
</organism>
<dbReference type="InParanoid" id="A0A6I9QLM4"/>
<evidence type="ECO:0000313" key="3">
    <source>
        <dbReference type="RefSeq" id="XP_010910585.1"/>
    </source>
</evidence>
<accession>A0A6I9QLM4</accession>
<dbReference type="PROSITE" id="PS50053">
    <property type="entry name" value="UBIQUITIN_2"/>
    <property type="match status" value="3"/>
</dbReference>
<dbReference type="InterPro" id="IPR019956">
    <property type="entry name" value="Ubiquitin_dom"/>
</dbReference>
<name>A0A6I9QLM4_ELAGV</name>
<dbReference type="Proteomes" id="UP000504607">
    <property type="component" value="Unplaced"/>
</dbReference>
<dbReference type="PANTHER" id="PTHR10621:SF38">
    <property type="entry name" value="UBIQUITIN DOMAIN-CONTAINING PROTEIN 7SL RNA1-RELATED"/>
    <property type="match status" value="1"/>
</dbReference>
<dbReference type="GO" id="GO:0043130">
    <property type="term" value="F:ubiquitin binding"/>
    <property type="evidence" value="ECO:0007669"/>
    <property type="project" value="TreeGrafter"/>
</dbReference>
<dbReference type="RefSeq" id="XP_010910585.1">
    <property type="nucleotide sequence ID" value="XM_010912283.1"/>
</dbReference>
<sequence length="257" mass="29491">MDVIFETSRGRHFSIEIGFFDTVLEIKEKIQRYEGYPVSSQKLLFKGQELIDDHDTEYYEILQGSRLQLIITETDDERQVKTEDAGRIHVIVKIPISKRQLTLEVDVMDSVSRLKERIQEFEGAPVNRFALFYGSMELQDTRALAEYGVAENSEVNVVVRPFPPAPATSASKKLKLLVLPKCGTRKIPVEVNASDNVSELRKELQRLHAHLQFHLPSEGYFFIYKQNVMDDDRTFRWHDVRPGDTIEIFNGSVTGGS</sequence>
<dbReference type="SMART" id="SM00213">
    <property type="entry name" value="UBQ"/>
    <property type="match status" value="3"/>
</dbReference>
<dbReference type="InterPro" id="IPR000626">
    <property type="entry name" value="Ubiquitin-like_dom"/>
</dbReference>
<proteinExistence type="predicted"/>
<evidence type="ECO:0000313" key="2">
    <source>
        <dbReference type="Proteomes" id="UP000504607"/>
    </source>
</evidence>
<dbReference type="GO" id="GO:0031593">
    <property type="term" value="F:polyubiquitin modification-dependent protein binding"/>
    <property type="evidence" value="ECO:0007669"/>
    <property type="project" value="TreeGrafter"/>
</dbReference>